<sequence length="557" mass="63696">MTILDYTPIWPETAVFWGAGATASIGMRTTQKLSESFYLLAQKDVTLTDRVKKSIGYDDKPVWLEAVVDLLNILGDPDTSTEAIESIRRQFPLLNEDQQRTRLEELRSTYDWNTLYRIIQICPGNTKEEFQLQDLFNILDMHILNRQGFYVPDEVDASFIPFNRMIGARNSLKMLTILMHTLDFQFAITEKRDLIKNYESFAEVLYQLMIEEGFDFYKDVPDKLQERSFYLFSHSIISMNWDPILLWLLFNVHNNHNNGASPPVIGEPPMPLKLFHDMGHFMGVRKIDGNTPQVWYPFNETVVQRMNDQDHITSRRVRVGKYYFPHGCSGWRECPNCGKLTMYMGGEWGLDTATLFPPLPLPSLSFGYEVKSLQEKNAQDNGRSDAIQCTFCGTITEAQHVPLVMQSNFKGEHPSFVEEIQRDMRVSLERTQHVVLMGYSLPSDDVIYRSLLSARKNRGKGIFCSAVGKSAIPTDGWIGKDQIDSFLDKLRKDAPQDSFIRTITSVIEIFGKENARFCGDGIPGVFLENTGGSASMHKVKELLYPSPIFPGNRVLRV</sequence>
<dbReference type="EMBL" id="MPTB01000016">
    <property type="protein sequence ID" value="OMD47264.1"/>
    <property type="molecule type" value="Genomic_DNA"/>
</dbReference>
<proteinExistence type="predicted"/>
<protein>
    <recommendedName>
        <fullName evidence="3">SIR2-like domain-containing protein</fullName>
    </recommendedName>
</protein>
<gene>
    <name evidence="1" type="ORF">BSK56_13860</name>
</gene>
<dbReference type="Proteomes" id="UP000187412">
    <property type="component" value="Unassembled WGS sequence"/>
</dbReference>
<name>A0ABX3HAL2_PAEBO</name>
<dbReference type="RefSeq" id="WP_076111088.1">
    <property type="nucleotide sequence ID" value="NZ_MPTB01000016.1"/>
</dbReference>
<keyword evidence="2" id="KW-1185">Reference proteome</keyword>
<reference evidence="1 2" key="1">
    <citation type="submission" date="2016-10" db="EMBL/GenBank/DDBJ databases">
        <title>Paenibacillus species isolates.</title>
        <authorList>
            <person name="Beno S.M."/>
        </authorList>
    </citation>
    <scope>NUCLEOTIDE SEQUENCE [LARGE SCALE GENOMIC DNA]</scope>
    <source>
        <strain evidence="1 2">FSL H7-0744</strain>
    </source>
</reference>
<evidence type="ECO:0008006" key="3">
    <source>
        <dbReference type="Google" id="ProtNLM"/>
    </source>
</evidence>
<comment type="caution">
    <text evidence="1">The sequence shown here is derived from an EMBL/GenBank/DDBJ whole genome shotgun (WGS) entry which is preliminary data.</text>
</comment>
<accession>A0ABX3HAL2</accession>
<organism evidence="1 2">
    <name type="scientific">Paenibacillus borealis</name>
    <dbReference type="NCBI Taxonomy" id="160799"/>
    <lineage>
        <taxon>Bacteria</taxon>
        <taxon>Bacillati</taxon>
        <taxon>Bacillota</taxon>
        <taxon>Bacilli</taxon>
        <taxon>Bacillales</taxon>
        <taxon>Paenibacillaceae</taxon>
        <taxon>Paenibacillus</taxon>
    </lineage>
</organism>
<evidence type="ECO:0000313" key="1">
    <source>
        <dbReference type="EMBL" id="OMD47264.1"/>
    </source>
</evidence>
<evidence type="ECO:0000313" key="2">
    <source>
        <dbReference type="Proteomes" id="UP000187412"/>
    </source>
</evidence>